<keyword evidence="2" id="KW-1185">Reference proteome</keyword>
<evidence type="ECO:0000313" key="1">
    <source>
        <dbReference type="EMBL" id="KXZ47827.1"/>
    </source>
</evidence>
<sequence>MDPTYDPWGPRSMLAAAGAGAGRGVTGLTPAGGIGSRRRLGTNADYSYCITSYTGSCYPCEGGYDDPCMTDDQYGRDDTKCSLPYYYFGNIYDTWICGDEIRPYNIGLLDMDVVINNVPYTIGQILVFMQINGQLTVTVRLDCPWMAVVNPGRLGAALALSIRHPNGTTWTRQMTTTDSGSQLVSCSSYTVQAKAIDPELPGDNGCDEVTYGISVSFMTEMYMANPAEDSTPATCTIFDETTTSTLVH</sequence>
<accession>A0A150GDA0</accession>
<reference evidence="2" key="1">
    <citation type="journal article" date="2016" name="Nat. Commun.">
        <title>The Gonium pectorale genome demonstrates co-option of cell cycle regulation during the evolution of multicellularity.</title>
        <authorList>
            <person name="Hanschen E.R."/>
            <person name="Marriage T.N."/>
            <person name="Ferris P.J."/>
            <person name="Hamaji T."/>
            <person name="Toyoda A."/>
            <person name="Fujiyama A."/>
            <person name="Neme R."/>
            <person name="Noguchi H."/>
            <person name="Minakuchi Y."/>
            <person name="Suzuki M."/>
            <person name="Kawai-Toyooka H."/>
            <person name="Smith D.R."/>
            <person name="Sparks H."/>
            <person name="Anderson J."/>
            <person name="Bakaric R."/>
            <person name="Luria V."/>
            <person name="Karger A."/>
            <person name="Kirschner M.W."/>
            <person name="Durand P.M."/>
            <person name="Michod R.E."/>
            <person name="Nozaki H."/>
            <person name="Olson B.J."/>
        </authorList>
    </citation>
    <scope>NUCLEOTIDE SEQUENCE [LARGE SCALE GENOMIC DNA]</scope>
    <source>
        <strain evidence="2">NIES-2863</strain>
    </source>
</reference>
<proteinExistence type="predicted"/>
<organism evidence="1 2">
    <name type="scientific">Gonium pectorale</name>
    <name type="common">Green alga</name>
    <dbReference type="NCBI Taxonomy" id="33097"/>
    <lineage>
        <taxon>Eukaryota</taxon>
        <taxon>Viridiplantae</taxon>
        <taxon>Chlorophyta</taxon>
        <taxon>core chlorophytes</taxon>
        <taxon>Chlorophyceae</taxon>
        <taxon>CS clade</taxon>
        <taxon>Chlamydomonadales</taxon>
        <taxon>Volvocaceae</taxon>
        <taxon>Gonium</taxon>
    </lineage>
</organism>
<name>A0A150GDA0_GONPE</name>
<comment type="caution">
    <text evidence="1">The sequence shown here is derived from an EMBL/GenBank/DDBJ whole genome shotgun (WGS) entry which is preliminary data.</text>
</comment>
<dbReference type="AlphaFoldDB" id="A0A150GDA0"/>
<dbReference type="Proteomes" id="UP000075714">
    <property type="component" value="Unassembled WGS sequence"/>
</dbReference>
<dbReference type="OrthoDB" id="550992at2759"/>
<dbReference type="EMBL" id="LSYV01000033">
    <property type="protein sequence ID" value="KXZ47827.1"/>
    <property type="molecule type" value="Genomic_DNA"/>
</dbReference>
<protein>
    <submittedName>
        <fullName evidence="1">Uncharacterized protein</fullName>
    </submittedName>
</protein>
<gene>
    <name evidence="1" type="ORF">GPECTOR_32g439</name>
</gene>
<evidence type="ECO:0000313" key="2">
    <source>
        <dbReference type="Proteomes" id="UP000075714"/>
    </source>
</evidence>